<evidence type="ECO:0000256" key="2">
    <source>
        <dbReference type="ARBA" id="ARBA00022576"/>
    </source>
</evidence>
<dbReference type="PANTHER" id="PTHR30244:SF34">
    <property type="entry name" value="DTDP-4-AMINO-4,6-DIDEOXYGALACTOSE TRANSAMINASE"/>
    <property type="match status" value="1"/>
</dbReference>
<dbReference type="SUPFAM" id="SSF53383">
    <property type="entry name" value="PLP-dependent transferases"/>
    <property type="match status" value="1"/>
</dbReference>
<comment type="caution">
    <text evidence="7">The sequence shown here is derived from an EMBL/GenBank/DDBJ whole genome shotgun (WGS) entry which is preliminary data.</text>
</comment>
<dbReference type="GO" id="GO:0008483">
    <property type="term" value="F:transaminase activity"/>
    <property type="evidence" value="ECO:0007669"/>
    <property type="project" value="UniProtKB-KW"/>
</dbReference>
<dbReference type="GO" id="GO:0030170">
    <property type="term" value="F:pyridoxal phosphate binding"/>
    <property type="evidence" value="ECO:0007669"/>
    <property type="project" value="TreeGrafter"/>
</dbReference>
<comment type="similarity">
    <text evidence="5 6">Belongs to the DegT/DnrJ/EryC1 family.</text>
</comment>
<dbReference type="Gene3D" id="3.40.640.10">
    <property type="entry name" value="Type I PLP-dependent aspartate aminotransferase-like (Major domain)"/>
    <property type="match status" value="1"/>
</dbReference>
<dbReference type="PANTHER" id="PTHR30244">
    <property type="entry name" value="TRANSAMINASE"/>
    <property type="match status" value="1"/>
</dbReference>
<dbReference type="Pfam" id="PF01041">
    <property type="entry name" value="DegT_DnrJ_EryC1"/>
    <property type="match status" value="1"/>
</dbReference>
<evidence type="ECO:0000256" key="6">
    <source>
        <dbReference type="RuleBase" id="RU004508"/>
    </source>
</evidence>
<protein>
    <submittedName>
        <fullName evidence="7">Aminotransferase, DegT/DnrJ/EryC1/StrS family</fullName>
    </submittedName>
</protein>
<reference evidence="7 8" key="1">
    <citation type="submission" date="2018-12" db="EMBL/GenBank/DDBJ databases">
        <title>The complete genome of the methanogenic archaea of the candidate phylum Verstraetearchaeota, obtained from the metagenome of underground thermal water.</title>
        <authorList>
            <person name="Kadnikov V.V."/>
            <person name="Mardanov A.V."/>
            <person name="Beletsky A.V."/>
            <person name="Karnachuk O.V."/>
            <person name="Ravin N.V."/>
        </authorList>
    </citation>
    <scope>NUCLEOTIDE SEQUENCE [LARGE SCALE GENOMIC DNA]</scope>
    <source>
        <strain evidence="7">Ch88</strain>
    </source>
</reference>
<evidence type="ECO:0000256" key="1">
    <source>
        <dbReference type="ARBA" id="ARBA00001933"/>
    </source>
</evidence>
<evidence type="ECO:0000313" key="7">
    <source>
        <dbReference type="EMBL" id="RWX73456.1"/>
    </source>
</evidence>
<evidence type="ECO:0000313" key="8">
    <source>
        <dbReference type="Proteomes" id="UP000288215"/>
    </source>
</evidence>
<keyword evidence="3 7" id="KW-0808">Transferase</keyword>
<evidence type="ECO:0000256" key="3">
    <source>
        <dbReference type="ARBA" id="ARBA00022679"/>
    </source>
</evidence>
<dbReference type="InterPro" id="IPR015424">
    <property type="entry name" value="PyrdxlP-dep_Trfase"/>
</dbReference>
<dbReference type="Gene3D" id="3.90.1150.10">
    <property type="entry name" value="Aspartate Aminotransferase, domain 1"/>
    <property type="match status" value="1"/>
</dbReference>
<evidence type="ECO:0000256" key="5">
    <source>
        <dbReference type="ARBA" id="ARBA00037999"/>
    </source>
</evidence>
<dbReference type="InterPro" id="IPR015422">
    <property type="entry name" value="PyrdxlP-dep_Trfase_small"/>
</dbReference>
<dbReference type="AlphaFoldDB" id="A0A3S3S7T7"/>
<organism evidence="7 8">
    <name type="scientific">Methanosuratincola subterraneus</name>
    <dbReference type="NCBI Taxonomy" id="2593994"/>
    <lineage>
        <taxon>Archaea</taxon>
        <taxon>Thermoproteota</taxon>
        <taxon>Methanosuratincolia</taxon>
        <taxon>Candidatus Methanomethylicales</taxon>
        <taxon>Candidatus Methanomethylicaceae</taxon>
        <taxon>Candidatus Methanosuratincola (ex Vanwonterghem et al. 2016)</taxon>
    </lineage>
</organism>
<dbReference type="InterPro" id="IPR015421">
    <property type="entry name" value="PyrdxlP-dep_Trfase_major"/>
</dbReference>
<gene>
    <name evidence="7" type="ORF">Metus_1430</name>
</gene>
<keyword evidence="4 6" id="KW-0663">Pyridoxal phosphate</keyword>
<name>A0A3S3S7T7_METS7</name>
<accession>A0A3S3S7T7</accession>
<keyword evidence="2 7" id="KW-0032">Aminotransferase</keyword>
<dbReference type="EMBL" id="RXGA01000003">
    <property type="protein sequence ID" value="RWX73456.1"/>
    <property type="molecule type" value="Genomic_DNA"/>
</dbReference>
<dbReference type="PIRSF" id="PIRSF000390">
    <property type="entry name" value="PLP_StrS"/>
    <property type="match status" value="1"/>
</dbReference>
<sequence length="368" mass="39987">MIPINKPILGKEEIKAVAKVIESGALTNPAPEGGSVCRAFEQELASYCNAKHAVACNSGTAALQMALMAAGVGPGDEVIVPSFTFVATASSVLLVGARPVFVDIDPDTYNMDPEQFRRAITPRTKAVVPVDLYGLPAAMDEIKEIARQSGIIVIEDACQAQGASYKGKMAGTLGDMGCFSFYPGKVMTTGEGGAVITDDDELAERLRRIRTHGQVKGYDSVMLGGNFRMTEMAAAMGRVQLKRLPGFLSARERNATLLLEMLDGSDLKLPEVPDGFRHNWYLFTAKCKTNKERESLKSSLLEAGFGVAVYYPIPLHRIPVLVEYSNHSLRISEEAAETVLSLPVNPVISYVNLEMMTNKIINHIKFKK</sequence>
<dbReference type="InterPro" id="IPR000653">
    <property type="entry name" value="DegT/StrS_aminotransferase"/>
</dbReference>
<dbReference type="FunFam" id="3.40.640.10:FF:000090">
    <property type="entry name" value="Pyridoxal phosphate-dependent aminotransferase"/>
    <property type="match status" value="1"/>
</dbReference>
<dbReference type="CDD" id="cd00616">
    <property type="entry name" value="AHBA_syn"/>
    <property type="match status" value="1"/>
</dbReference>
<proteinExistence type="inferred from homology"/>
<comment type="cofactor">
    <cofactor evidence="1">
        <name>pyridoxal 5'-phosphate</name>
        <dbReference type="ChEBI" id="CHEBI:597326"/>
    </cofactor>
</comment>
<dbReference type="GO" id="GO:0000271">
    <property type="term" value="P:polysaccharide biosynthetic process"/>
    <property type="evidence" value="ECO:0007669"/>
    <property type="project" value="TreeGrafter"/>
</dbReference>
<dbReference type="Proteomes" id="UP000288215">
    <property type="component" value="Unassembled WGS sequence"/>
</dbReference>
<evidence type="ECO:0000256" key="4">
    <source>
        <dbReference type="ARBA" id="ARBA00022898"/>
    </source>
</evidence>